<feature type="transmembrane region" description="Helical" evidence="2">
    <location>
        <begin position="303"/>
        <end position="320"/>
    </location>
</feature>
<dbReference type="PANTHER" id="PTHR23542">
    <property type="match status" value="1"/>
</dbReference>
<dbReference type="SUPFAM" id="SSF103473">
    <property type="entry name" value="MFS general substrate transporter"/>
    <property type="match status" value="1"/>
</dbReference>
<keyword evidence="2" id="KW-0472">Membrane</keyword>
<accession>A0ABT7A687</accession>
<dbReference type="InterPro" id="IPR011701">
    <property type="entry name" value="MFS"/>
</dbReference>
<keyword evidence="2" id="KW-0812">Transmembrane</keyword>
<dbReference type="Pfam" id="PF07690">
    <property type="entry name" value="MFS_1"/>
    <property type="match status" value="1"/>
</dbReference>
<feature type="transmembrane region" description="Helical" evidence="2">
    <location>
        <begin position="363"/>
        <end position="386"/>
    </location>
</feature>
<organism evidence="3 4">
    <name type="scientific">Streptomyces iconiensis</name>
    <dbReference type="NCBI Taxonomy" id="1384038"/>
    <lineage>
        <taxon>Bacteria</taxon>
        <taxon>Bacillati</taxon>
        <taxon>Actinomycetota</taxon>
        <taxon>Actinomycetes</taxon>
        <taxon>Kitasatosporales</taxon>
        <taxon>Streptomycetaceae</taxon>
        <taxon>Streptomyces</taxon>
    </lineage>
</organism>
<name>A0ABT7A687_9ACTN</name>
<dbReference type="Gene3D" id="1.20.1250.20">
    <property type="entry name" value="MFS general substrate transporter like domains"/>
    <property type="match status" value="2"/>
</dbReference>
<gene>
    <name evidence="3" type="ORF">NMN56_030170</name>
</gene>
<sequence>MPQPDPAPAEAAASAPAPVSPSARRNPYARLFTHPGTVAFTLGNLLARLPMGMFTVSAVIMIAGSRGSYALAGGVTAAGLASTALVAPLIARLVDRHGQARVARPATLVALLGSLSLVLCVRTGAADWTLFASYAATATTPNTGGMSRARWAHLFRDDPAARHTANSFEQAADELCFMLGPVLAALLCTALFPEAGTLTGCVLLLTGMVLFTGQRATEPPVLHKDTVRAPAPLRLPGIPPLLLTFLATGAIFGSLEVVTLAYADGQGHRAAAGVVLAFQAAGSAVAGLAFGALRPRGSDRRRFLLCVCAMAVMATLPLLASHTGSLAVLAAALLVAGMATAPTMVTGMTLVQRVTPASRLNEGMTLAVTALLGGIAAGSATGGWAVERLGAGGWAYTVPAAAATLAALLAVRVALTRTGKDERRLTRAVSSAGASPAPPAAEGSARVSRQGALPERAAPAPSPSPPSPAGGSGANAERASSPSE</sequence>
<feature type="compositionally biased region" description="Low complexity" evidence="1">
    <location>
        <begin position="428"/>
        <end position="445"/>
    </location>
</feature>
<evidence type="ECO:0000313" key="3">
    <source>
        <dbReference type="EMBL" id="MDJ1136138.1"/>
    </source>
</evidence>
<keyword evidence="2" id="KW-1133">Transmembrane helix</keyword>
<evidence type="ECO:0000256" key="1">
    <source>
        <dbReference type="SAM" id="MobiDB-lite"/>
    </source>
</evidence>
<feature type="region of interest" description="Disordered" evidence="1">
    <location>
        <begin position="1"/>
        <end position="22"/>
    </location>
</feature>
<feature type="transmembrane region" description="Helical" evidence="2">
    <location>
        <begin position="45"/>
        <end position="63"/>
    </location>
</feature>
<protein>
    <submittedName>
        <fullName evidence="3">MFS transporter</fullName>
    </submittedName>
</protein>
<evidence type="ECO:0000256" key="2">
    <source>
        <dbReference type="SAM" id="Phobius"/>
    </source>
</evidence>
<keyword evidence="4" id="KW-1185">Reference proteome</keyword>
<proteinExistence type="predicted"/>
<comment type="caution">
    <text evidence="3">The sequence shown here is derived from an EMBL/GenBank/DDBJ whole genome shotgun (WGS) entry which is preliminary data.</text>
</comment>
<feature type="compositionally biased region" description="Low complexity" evidence="1">
    <location>
        <begin position="8"/>
        <end position="22"/>
    </location>
</feature>
<feature type="transmembrane region" description="Helical" evidence="2">
    <location>
        <begin position="69"/>
        <end position="94"/>
    </location>
</feature>
<dbReference type="Proteomes" id="UP001214441">
    <property type="component" value="Unassembled WGS sequence"/>
</dbReference>
<dbReference type="RefSeq" id="WP_274045998.1">
    <property type="nucleotide sequence ID" value="NZ_JANCPR020000036.1"/>
</dbReference>
<feature type="transmembrane region" description="Helical" evidence="2">
    <location>
        <begin position="269"/>
        <end position="291"/>
    </location>
</feature>
<evidence type="ECO:0000313" key="4">
    <source>
        <dbReference type="Proteomes" id="UP001214441"/>
    </source>
</evidence>
<dbReference type="InterPro" id="IPR036259">
    <property type="entry name" value="MFS_trans_sf"/>
</dbReference>
<feature type="transmembrane region" description="Helical" evidence="2">
    <location>
        <begin position="106"/>
        <end position="125"/>
    </location>
</feature>
<feature type="transmembrane region" description="Helical" evidence="2">
    <location>
        <begin position="326"/>
        <end position="351"/>
    </location>
</feature>
<feature type="transmembrane region" description="Helical" evidence="2">
    <location>
        <begin position="182"/>
        <end position="205"/>
    </location>
</feature>
<reference evidence="3 4" key="1">
    <citation type="submission" date="2023-05" db="EMBL/GenBank/DDBJ databases">
        <title>Streptantibioticus silvisoli sp. nov., acidotolerant actinomycetes 1 from pine litter.</title>
        <authorList>
            <person name="Swiecimska M."/>
            <person name="Golinska P."/>
            <person name="Sangal V."/>
            <person name="Wachnowicz B."/>
            <person name="Goodfellow M."/>
        </authorList>
    </citation>
    <scope>NUCLEOTIDE SEQUENCE [LARGE SCALE GENOMIC DNA]</scope>
    <source>
        <strain evidence="3 4">DSM 42109</strain>
    </source>
</reference>
<dbReference type="PANTHER" id="PTHR23542:SF1">
    <property type="entry name" value="MAJOR FACILITATOR SUPERFAMILY (MFS) PROFILE DOMAIN-CONTAINING PROTEIN"/>
    <property type="match status" value="1"/>
</dbReference>
<dbReference type="EMBL" id="JANCPR020000036">
    <property type="protein sequence ID" value="MDJ1136138.1"/>
    <property type="molecule type" value="Genomic_DNA"/>
</dbReference>
<feature type="region of interest" description="Disordered" evidence="1">
    <location>
        <begin position="422"/>
        <end position="484"/>
    </location>
</feature>
<feature type="transmembrane region" description="Helical" evidence="2">
    <location>
        <begin position="241"/>
        <end position="263"/>
    </location>
</feature>
<feature type="transmembrane region" description="Helical" evidence="2">
    <location>
        <begin position="392"/>
        <end position="415"/>
    </location>
</feature>